<feature type="domain" description="Enoyl reductase (ER)" evidence="5">
    <location>
        <begin position="17"/>
        <end position="329"/>
    </location>
</feature>
<dbReference type="FunFam" id="3.40.50.720:FF:000053">
    <property type="entry name" value="Quinone oxidoreductase 1"/>
    <property type="match status" value="1"/>
</dbReference>
<gene>
    <name evidence="6" type="ORF">PUMCH_001976</name>
</gene>
<dbReference type="GO" id="GO:0035925">
    <property type="term" value="F:mRNA 3'-UTR AU-rich region binding"/>
    <property type="evidence" value="ECO:0007669"/>
    <property type="project" value="TreeGrafter"/>
</dbReference>
<dbReference type="KEGG" id="asau:88173041"/>
<keyword evidence="2" id="KW-0560">Oxidoreductase</keyword>
<evidence type="ECO:0000256" key="3">
    <source>
        <dbReference type="ARBA" id="ARBA00043088"/>
    </source>
</evidence>
<dbReference type="SUPFAM" id="SSF50129">
    <property type="entry name" value="GroES-like"/>
    <property type="match status" value="1"/>
</dbReference>
<dbReference type="GeneID" id="88173041"/>
<dbReference type="InterPro" id="IPR011032">
    <property type="entry name" value="GroES-like_sf"/>
</dbReference>
<reference evidence="6 7" key="1">
    <citation type="submission" date="2023-10" db="EMBL/GenBank/DDBJ databases">
        <title>Draft Genome Sequence of Candida saopaulonensis from a very Premature Infant with Sepsis.</title>
        <authorList>
            <person name="Ning Y."/>
            <person name="Dai R."/>
            <person name="Xiao M."/>
            <person name="Xu Y."/>
            <person name="Yan Q."/>
            <person name="Zhang L."/>
        </authorList>
    </citation>
    <scope>NUCLEOTIDE SEQUENCE [LARGE SCALE GENOMIC DNA]</scope>
    <source>
        <strain evidence="6 7">19XY460</strain>
    </source>
</reference>
<dbReference type="Pfam" id="PF08240">
    <property type="entry name" value="ADH_N"/>
    <property type="match status" value="1"/>
</dbReference>
<dbReference type="InterPro" id="IPR013149">
    <property type="entry name" value="ADH-like_C"/>
</dbReference>
<evidence type="ECO:0000256" key="1">
    <source>
        <dbReference type="ARBA" id="ARBA00022857"/>
    </source>
</evidence>
<dbReference type="GO" id="GO:0070402">
    <property type="term" value="F:NADPH binding"/>
    <property type="evidence" value="ECO:0007669"/>
    <property type="project" value="TreeGrafter"/>
</dbReference>
<sequence length="333" mass="36103">MTLPATQKVASASEISESPDIIQYTDAETPQITGPHDIIVKNKYAGVNFIEAYFRKGIYPTQFPLIFGKEASGVVAAVGDEVSQYKVGDKVAYMGQKAYAQYTKLSDSSIHIVKLADDATDEQMRLWAAALLQGLTTIALALESYAVKRGDHVLVWAAAGGVGQILTKYVSHLGAHVIAVASSDEKLAIAKDLGAEFLIRTDEDVAAKVKEYTNNKGVEAVYDSIGKDTFDTSLQSLARKGTFVSYGNASGPVPPLSISILAAKNAKICRPTLYGYIATPEEWKSLTDTLTKSLDSGLFQIKYTTYPLSEYRQATTDLEARRTTGKLILEIPQ</sequence>
<evidence type="ECO:0000256" key="2">
    <source>
        <dbReference type="ARBA" id="ARBA00023002"/>
    </source>
</evidence>
<evidence type="ECO:0000256" key="4">
    <source>
        <dbReference type="ARBA" id="ARBA00070796"/>
    </source>
</evidence>
<organism evidence="6 7">
    <name type="scientific">Australozyma saopauloensis</name>
    <dbReference type="NCBI Taxonomy" id="291208"/>
    <lineage>
        <taxon>Eukaryota</taxon>
        <taxon>Fungi</taxon>
        <taxon>Dikarya</taxon>
        <taxon>Ascomycota</taxon>
        <taxon>Saccharomycotina</taxon>
        <taxon>Pichiomycetes</taxon>
        <taxon>Metschnikowiaceae</taxon>
        <taxon>Australozyma</taxon>
    </lineage>
</organism>
<dbReference type="InterPro" id="IPR036291">
    <property type="entry name" value="NAD(P)-bd_dom_sf"/>
</dbReference>
<dbReference type="GO" id="GO:0003960">
    <property type="term" value="F:quinone reductase (NADPH) activity"/>
    <property type="evidence" value="ECO:0007669"/>
    <property type="project" value="InterPro"/>
</dbReference>
<dbReference type="Pfam" id="PF00107">
    <property type="entry name" value="ADH_zinc_N"/>
    <property type="match status" value="1"/>
</dbReference>
<proteinExistence type="predicted"/>
<protein>
    <recommendedName>
        <fullName evidence="4">Probable quinone oxidoreductase</fullName>
    </recommendedName>
    <alternativeName>
        <fullName evidence="3">NADPH:quinone reductase</fullName>
    </alternativeName>
</protein>
<dbReference type="SUPFAM" id="SSF51735">
    <property type="entry name" value="NAD(P)-binding Rossmann-fold domains"/>
    <property type="match status" value="1"/>
</dbReference>
<name>A0AAX4H889_9ASCO</name>
<evidence type="ECO:0000313" key="7">
    <source>
        <dbReference type="Proteomes" id="UP001338582"/>
    </source>
</evidence>
<dbReference type="CDD" id="cd05286">
    <property type="entry name" value="QOR2"/>
    <property type="match status" value="1"/>
</dbReference>
<keyword evidence="7" id="KW-1185">Reference proteome</keyword>
<dbReference type="Gene3D" id="3.40.50.720">
    <property type="entry name" value="NAD(P)-binding Rossmann-like Domain"/>
    <property type="match status" value="1"/>
</dbReference>
<dbReference type="InterPro" id="IPR013154">
    <property type="entry name" value="ADH-like_N"/>
</dbReference>
<accession>A0AAX4H889</accession>
<dbReference type="AlphaFoldDB" id="A0AAX4H889"/>
<dbReference type="InterPro" id="IPR047618">
    <property type="entry name" value="QOR-like"/>
</dbReference>
<evidence type="ECO:0000313" key="6">
    <source>
        <dbReference type="EMBL" id="WPK24693.1"/>
    </source>
</evidence>
<dbReference type="InterPro" id="IPR020843">
    <property type="entry name" value="ER"/>
</dbReference>
<dbReference type="EMBL" id="CP138895">
    <property type="protein sequence ID" value="WPK24693.1"/>
    <property type="molecule type" value="Genomic_DNA"/>
</dbReference>
<dbReference type="RefSeq" id="XP_062877076.1">
    <property type="nucleotide sequence ID" value="XM_063021006.1"/>
</dbReference>
<dbReference type="Gene3D" id="3.90.180.10">
    <property type="entry name" value="Medium-chain alcohol dehydrogenases, catalytic domain"/>
    <property type="match status" value="1"/>
</dbReference>
<evidence type="ECO:0000259" key="5">
    <source>
        <dbReference type="SMART" id="SM00829"/>
    </source>
</evidence>
<keyword evidence="1" id="KW-0521">NADP</keyword>
<dbReference type="SMART" id="SM00829">
    <property type="entry name" value="PKS_ER"/>
    <property type="match status" value="1"/>
</dbReference>
<dbReference type="PANTHER" id="PTHR48106">
    <property type="entry name" value="QUINONE OXIDOREDUCTASE PIG3-RELATED"/>
    <property type="match status" value="1"/>
</dbReference>
<dbReference type="PANTHER" id="PTHR48106:SF13">
    <property type="entry name" value="QUINONE OXIDOREDUCTASE-RELATED"/>
    <property type="match status" value="1"/>
</dbReference>
<dbReference type="GO" id="GO:0005829">
    <property type="term" value="C:cytosol"/>
    <property type="evidence" value="ECO:0007669"/>
    <property type="project" value="TreeGrafter"/>
</dbReference>
<dbReference type="Proteomes" id="UP001338582">
    <property type="component" value="Chromosome 2"/>
</dbReference>